<gene>
    <name evidence="1" type="ORF">ZEAMMB73_Zm00001d051409</name>
</gene>
<sequence>MYILLFLLRIIACANSVSALALQRGLYIVTFKYKDFPLATGSEVPMSRNNSEEAEIKKRIESFGRATNYWLGCLVLVKLIEMQRTLT</sequence>
<proteinExistence type="predicted"/>
<evidence type="ECO:0000313" key="1">
    <source>
        <dbReference type="EMBL" id="AQK54184.1"/>
    </source>
</evidence>
<organism evidence="1">
    <name type="scientific">Zea mays</name>
    <name type="common">Maize</name>
    <dbReference type="NCBI Taxonomy" id="4577"/>
    <lineage>
        <taxon>Eukaryota</taxon>
        <taxon>Viridiplantae</taxon>
        <taxon>Streptophyta</taxon>
        <taxon>Embryophyta</taxon>
        <taxon>Tracheophyta</taxon>
        <taxon>Spermatophyta</taxon>
        <taxon>Magnoliopsida</taxon>
        <taxon>Liliopsida</taxon>
        <taxon>Poales</taxon>
        <taxon>Poaceae</taxon>
        <taxon>PACMAD clade</taxon>
        <taxon>Panicoideae</taxon>
        <taxon>Andropogonodae</taxon>
        <taxon>Andropogoneae</taxon>
        <taxon>Tripsacinae</taxon>
        <taxon>Zea</taxon>
    </lineage>
</organism>
<reference evidence="1" key="1">
    <citation type="submission" date="2015-12" db="EMBL/GenBank/DDBJ databases">
        <title>Update maize B73 reference genome by single molecule sequencing technologies.</title>
        <authorList>
            <consortium name="Maize Genome Sequencing Project"/>
            <person name="Ware D."/>
        </authorList>
    </citation>
    <scope>NUCLEOTIDE SEQUENCE</scope>
    <source>
        <tissue evidence="1">Seedling</tissue>
    </source>
</reference>
<protein>
    <submittedName>
        <fullName evidence="1">Uncharacterized protein</fullName>
    </submittedName>
</protein>
<dbReference type="EMBL" id="CM000780">
    <property type="protein sequence ID" value="AQK54184.1"/>
    <property type="molecule type" value="Genomic_DNA"/>
</dbReference>
<name>A0A1D6Q6R6_MAIZE</name>
<dbReference type="AlphaFoldDB" id="A0A1D6Q6R6"/>
<dbReference type="InParanoid" id="A0A1D6Q6R6"/>
<accession>A0A1D6Q6R6</accession>